<name>A0ABQ3M4L4_9PSEU</name>
<dbReference type="Proteomes" id="UP000635387">
    <property type="component" value="Unassembled WGS sequence"/>
</dbReference>
<evidence type="ECO:0000256" key="1">
    <source>
        <dbReference type="SAM" id="Phobius"/>
    </source>
</evidence>
<evidence type="ECO:0000313" key="3">
    <source>
        <dbReference type="Proteomes" id="UP000635387"/>
    </source>
</evidence>
<dbReference type="RefSeq" id="WP_191258846.1">
    <property type="nucleotide sequence ID" value="NZ_BNAY01000010.1"/>
</dbReference>
<accession>A0ABQ3M4L4</accession>
<evidence type="ECO:0008006" key="4">
    <source>
        <dbReference type="Google" id="ProtNLM"/>
    </source>
</evidence>
<proteinExistence type="predicted"/>
<dbReference type="InterPro" id="IPR021424">
    <property type="entry name" value="PorA"/>
</dbReference>
<keyword evidence="1" id="KW-0472">Membrane</keyword>
<keyword evidence="1" id="KW-1133">Transmembrane helix</keyword>
<dbReference type="Pfam" id="PF11271">
    <property type="entry name" value="PorA"/>
    <property type="match status" value="1"/>
</dbReference>
<protein>
    <recommendedName>
        <fullName evidence="4">DUF3068 domain-containing protein</fullName>
    </recommendedName>
</protein>
<keyword evidence="3" id="KW-1185">Reference proteome</keyword>
<keyword evidence="1" id="KW-0812">Transmembrane</keyword>
<sequence length="346" mass="37562">MRRALSLIFLALGVFAIAGAVLLPTYVKPELAKVPLNQESTSVLEGTASKVLAVKTEGGKTVTEIRDDAKLKATAHVVANFAPPEMQEGTDVAVWLMAVSVVDTEDDTVVSASKRQVCFDRRTAEGYVPPGGDQESKCSDKSSFVTKLEEKAEKENEKPKEIQEYKPQPGLNFKFPFGTEQKDYQVYDDNTGRAVQARFKGVEEIKGVEVYKFVQEIPATKIAMKKVPGSLIGAAGDSVEAGQFYQGTITSWIEPVTGIQVKQEQQSRQELRSAANPTPTVVFDGKLAFTDATVDAMVKQVDENKGKLDFIGSTGPIVLGIGGAVFLALGVFLLVKRRPAPSRHQH</sequence>
<dbReference type="EMBL" id="BNAY01000010">
    <property type="protein sequence ID" value="GHH33344.1"/>
    <property type="molecule type" value="Genomic_DNA"/>
</dbReference>
<feature type="transmembrane region" description="Helical" evidence="1">
    <location>
        <begin position="317"/>
        <end position="335"/>
    </location>
</feature>
<organism evidence="2 3">
    <name type="scientific">Amycolatopsis oliviviridis</name>
    <dbReference type="NCBI Taxonomy" id="1471590"/>
    <lineage>
        <taxon>Bacteria</taxon>
        <taxon>Bacillati</taxon>
        <taxon>Actinomycetota</taxon>
        <taxon>Actinomycetes</taxon>
        <taxon>Pseudonocardiales</taxon>
        <taxon>Pseudonocardiaceae</taxon>
        <taxon>Amycolatopsis</taxon>
    </lineage>
</organism>
<evidence type="ECO:0000313" key="2">
    <source>
        <dbReference type="EMBL" id="GHH33344.1"/>
    </source>
</evidence>
<reference evidence="3" key="1">
    <citation type="journal article" date="2019" name="Int. J. Syst. Evol. Microbiol.">
        <title>The Global Catalogue of Microorganisms (GCM) 10K type strain sequencing project: providing services to taxonomists for standard genome sequencing and annotation.</title>
        <authorList>
            <consortium name="The Broad Institute Genomics Platform"/>
            <consortium name="The Broad Institute Genome Sequencing Center for Infectious Disease"/>
            <person name="Wu L."/>
            <person name="Ma J."/>
        </authorList>
    </citation>
    <scope>NUCLEOTIDE SEQUENCE [LARGE SCALE GENOMIC DNA]</scope>
    <source>
        <strain evidence="3">CGMCC 4.7683</strain>
    </source>
</reference>
<comment type="caution">
    <text evidence="2">The sequence shown here is derived from an EMBL/GenBank/DDBJ whole genome shotgun (WGS) entry which is preliminary data.</text>
</comment>
<gene>
    <name evidence="2" type="ORF">GCM10017790_71820</name>
</gene>